<dbReference type="GeneID" id="63824228"/>
<dbReference type="RefSeq" id="XP_040761846.1">
    <property type="nucleotide sequence ID" value="XM_040907199.1"/>
</dbReference>
<proteinExistence type="predicted"/>
<protein>
    <submittedName>
        <fullName evidence="1">Uncharacterized protein</fullName>
    </submittedName>
</protein>
<accession>A0A165D3X0</accession>
<keyword evidence="2" id="KW-1185">Reference proteome</keyword>
<dbReference type="AlphaFoldDB" id="A0A165D3X0"/>
<sequence length="258" mass="28740">MERLVDVLQLSGDWHQQRSKRKRLSRCRHVRQATSTGPRLSRISFLPRTTPHASVTVTSDGELFVGRGAVNVDSLADAMDATDSELDHSGQRAWVHVSPAPYPFATLFFVDLEERLDLPLTAIAVIWIDPASKWTSKCFLGEAQHTGRTICAGMNKSIYQRCCNSTRPISFHTLEKHIHQEHSGVEHRFVMFQDVHSEGQESEDSVEARANLQVSWSLKAQQVCTYCLQTALGVILAVEKSASVGWKGTTMHAGLNTS</sequence>
<dbReference type="EMBL" id="KV427639">
    <property type="protein sequence ID" value="KZT04106.1"/>
    <property type="molecule type" value="Genomic_DNA"/>
</dbReference>
<name>A0A165D3X0_9APHY</name>
<evidence type="ECO:0000313" key="2">
    <source>
        <dbReference type="Proteomes" id="UP000076871"/>
    </source>
</evidence>
<reference evidence="1 2" key="1">
    <citation type="journal article" date="2016" name="Mol. Biol. Evol.">
        <title>Comparative Genomics of Early-Diverging Mushroom-Forming Fungi Provides Insights into the Origins of Lignocellulose Decay Capabilities.</title>
        <authorList>
            <person name="Nagy L.G."/>
            <person name="Riley R."/>
            <person name="Tritt A."/>
            <person name="Adam C."/>
            <person name="Daum C."/>
            <person name="Floudas D."/>
            <person name="Sun H."/>
            <person name="Yadav J.S."/>
            <person name="Pangilinan J."/>
            <person name="Larsson K.H."/>
            <person name="Matsuura K."/>
            <person name="Barry K."/>
            <person name="Labutti K."/>
            <person name="Kuo R."/>
            <person name="Ohm R.A."/>
            <person name="Bhattacharya S.S."/>
            <person name="Shirouzu T."/>
            <person name="Yoshinaga Y."/>
            <person name="Martin F.M."/>
            <person name="Grigoriev I.V."/>
            <person name="Hibbett D.S."/>
        </authorList>
    </citation>
    <scope>NUCLEOTIDE SEQUENCE [LARGE SCALE GENOMIC DNA]</scope>
    <source>
        <strain evidence="1 2">93-53</strain>
    </source>
</reference>
<dbReference type="InParanoid" id="A0A165D3X0"/>
<evidence type="ECO:0000313" key="1">
    <source>
        <dbReference type="EMBL" id="KZT04106.1"/>
    </source>
</evidence>
<dbReference type="Proteomes" id="UP000076871">
    <property type="component" value="Unassembled WGS sequence"/>
</dbReference>
<gene>
    <name evidence="1" type="ORF">LAESUDRAFT_715815</name>
</gene>
<organism evidence="1 2">
    <name type="scientific">Laetiporus sulphureus 93-53</name>
    <dbReference type="NCBI Taxonomy" id="1314785"/>
    <lineage>
        <taxon>Eukaryota</taxon>
        <taxon>Fungi</taxon>
        <taxon>Dikarya</taxon>
        <taxon>Basidiomycota</taxon>
        <taxon>Agaricomycotina</taxon>
        <taxon>Agaricomycetes</taxon>
        <taxon>Polyporales</taxon>
        <taxon>Laetiporus</taxon>
    </lineage>
</organism>